<dbReference type="Ensembl" id="ENSPKIT00000014700.1">
    <property type="protein sequence ID" value="ENSPKIP00000033805.1"/>
    <property type="gene ID" value="ENSPKIG00000013363.1"/>
</dbReference>
<dbReference type="SFLD" id="SFLDG01124">
    <property type="entry name" value="C0.1:_RNA_Pol_CTD_Phosphatase"/>
    <property type="match status" value="1"/>
</dbReference>
<feature type="region of interest" description="Disordered" evidence="8">
    <location>
        <begin position="861"/>
        <end position="1152"/>
    </location>
</feature>
<reference evidence="10" key="2">
    <citation type="submission" date="2025-09" db="UniProtKB">
        <authorList>
            <consortium name="Ensembl"/>
        </authorList>
    </citation>
    <scope>IDENTIFICATION</scope>
</reference>
<keyword evidence="2" id="KW-0378">Hydrolase</keyword>
<dbReference type="InterPro" id="IPR004274">
    <property type="entry name" value="FCP1_dom"/>
</dbReference>
<evidence type="ECO:0000256" key="3">
    <source>
        <dbReference type="ARBA" id="ARBA00022912"/>
    </source>
</evidence>
<evidence type="ECO:0000256" key="5">
    <source>
        <dbReference type="ARBA" id="ARBA00048336"/>
    </source>
</evidence>
<accession>A0A3B3STY0</accession>
<feature type="active site" description="4-aspartylphosphate intermediate" evidence="6">
    <location>
        <position position="1338"/>
    </location>
</feature>
<feature type="compositionally biased region" description="Basic and acidic residues" evidence="8">
    <location>
        <begin position="883"/>
        <end position="909"/>
    </location>
</feature>
<feature type="compositionally biased region" description="Basic and acidic residues" evidence="8">
    <location>
        <begin position="1137"/>
        <end position="1148"/>
    </location>
</feature>
<feature type="region of interest" description="Disordered" evidence="8">
    <location>
        <begin position="1241"/>
        <end position="1261"/>
    </location>
</feature>
<feature type="site" description="Transition state stabilizer" evidence="7">
    <location>
        <position position="1394"/>
    </location>
</feature>
<dbReference type="OrthoDB" id="277011at2759"/>
<dbReference type="InterPro" id="IPR036412">
    <property type="entry name" value="HAD-like_sf"/>
</dbReference>
<dbReference type="InterPro" id="IPR011948">
    <property type="entry name" value="Dullard_phosphatase"/>
</dbReference>
<dbReference type="NCBIfam" id="TIGR02251">
    <property type="entry name" value="HIF-SF_euk"/>
    <property type="match status" value="1"/>
</dbReference>
<feature type="active site" description="Proton donor" evidence="6">
    <location>
        <position position="1340"/>
    </location>
</feature>
<evidence type="ECO:0000259" key="9">
    <source>
        <dbReference type="PROSITE" id="PS50969"/>
    </source>
</evidence>
<comment type="catalytic activity">
    <reaction evidence="4">
        <text>O-phospho-L-seryl-[protein] + H2O = L-seryl-[protein] + phosphate</text>
        <dbReference type="Rhea" id="RHEA:20629"/>
        <dbReference type="Rhea" id="RHEA-COMP:9863"/>
        <dbReference type="Rhea" id="RHEA-COMP:11604"/>
        <dbReference type="ChEBI" id="CHEBI:15377"/>
        <dbReference type="ChEBI" id="CHEBI:29999"/>
        <dbReference type="ChEBI" id="CHEBI:43474"/>
        <dbReference type="ChEBI" id="CHEBI:83421"/>
        <dbReference type="EC" id="3.1.3.16"/>
    </reaction>
</comment>
<dbReference type="GeneTree" id="ENSGT01040000240451"/>
<feature type="compositionally biased region" description="Basic and acidic residues" evidence="8">
    <location>
        <begin position="950"/>
        <end position="982"/>
    </location>
</feature>
<dbReference type="KEGG" id="pki:111842892"/>
<dbReference type="PANTHER" id="PTHR12210">
    <property type="entry name" value="DULLARD PROTEIN PHOSPHATASE"/>
    <property type="match status" value="1"/>
</dbReference>
<feature type="region of interest" description="Disordered" evidence="8">
    <location>
        <begin position="828"/>
        <end position="848"/>
    </location>
</feature>
<feature type="compositionally biased region" description="Basic and acidic residues" evidence="8">
    <location>
        <begin position="1067"/>
        <end position="1078"/>
    </location>
</feature>
<dbReference type="SUPFAM" id="SSF56784">
    <property type="entry name" value="HAD-like"/>
    <property type="match status" value="1"/>
</dbReference>
<dbReference type="Proteomes" id="UP000261540">
    <property type="component" value="Unplaced"/>
</dbReference>
<evidence type="ECO:0000256" key="7">
    <source>
        <dbReference type="PIRSR" id="PIRSR640078-3"/>
    </source>
</evidence>
<name>A0A3B3STY0_9TELE</name>
<evidence type="ECO:0000256" key="8">
    <source>
        <dbReference type="SAM" id="MobiDB-lite"/>
    </source>
</evidence>
<proteinExistence type="predicted"/>
<keyword evidence="11" id="KW-1185">Reference proteome</keyword>
<comment type="catalytic activity">
    <reaction evidence="5">
        <text>O-phospho-L-threonyl-[protein] + H2O = L-threonyl-[protein] + phosphate</text>
        <dbReference type="Rhea" id="RHEA:47004"/>
        <dbReference type="Rhea" id="RHEA-COMP:11060"/>
        <dbReference type="Rhea" id="RHEA-COMP:11605"/>
        <dbReference type="ChEBI" id="CHEBI:15377"/>
        <dbReference type="ChEBI" id="CHEBI:30013"/>
        <dbReference type="ChEBI" id="CHEBI:43474"/>
        <dbReference type="ChEBI" id="CHEBI:61977"/>
        <dbReference type="EC" id="3.1.3.16"/>
    </reaction>
</comment>
<dbReference type="InterPro" id="IPR050365">
    <property type="entry name" value="TIM50"/>
</dbReference>
<evidence type="ECO:0000256" key="4">
    <source>
        <dbReference type="ARBA" id="ARBA00047761"/>
    </source>
</evidence>
<dbReference type="GO" id="GO:0008420">
    <property type="term" value="F:RNA polymerase II CTD heptapeptide repeat phosphatase activity"/>
    <property type="evidence" value="ECO:0007669"/>
    <property type="project" value="InterPro"/>
</dbReference>
<dbReference type="Gene3D" id="3.40.50.1000">
    <property type="entry name" value="HAD superfamily/HAD-like"/>
    <property type="match status" value="1"/>
</dbReference>
<feature type="compositionally biased region" description="Basic and acidic residues" evidence="8">
    <location>
        <begin position="1181"/>
        <end position="1196"/>
    </location>
</feature>
<dbReference type="Pfam" id="PF03031">
    <property type="entry name" value="NIF"/>
    <property type="match status" value="1"/>
</dbReference>
<reference evidence="10" key="1">
    <citation type="submission" date="2025-08" db="UniProtKB">
        <authorList>
            <consortium name="Ensembl"/>
        </authorList>
    </citation>
    <scope>IDENTIFICATION</scope>
</reference>
<evidence type="ECO:0000256" key="6">
    <source>
        <dbReference type="PIRSR" id="PIRSR640078-1"/>
    </source>
</evidence>
<feature type="site" description="Transition state stabilizer" evidence="7">
    <location>
        <position position="1432"/>
    </location>
</feature>
<sequence length="1503" mass="168719">MSVCALLPPVPRASRQPAATPGPTESCLDCSKDVEHCEFSGPSEQSDHYECCAEHGENHRCCKAYAEHIVHSTESQCCTEHCETCEERGPCKHSEVSECSVEFCVCPEHHRPEDSDLSECSAEYFECTEDPRAEHSDISECSVHPEDRRPSKDSDFSECSVEYFECPEDQRPPHSILPECCNDHCEASVSLEVPEQNGSSDVCQASAGVDLCECCPACYGNVSALCQASEAFEGSESSSSPVYLQGPEEFDSSDCSVTDCAVCNYFRFSLQNLHLKNCTQVPGQNCSSSDCCPESYQNEGTPLRSSELHTLSKENGLPEQHYECCAISKGKGSLEQGQIKCFNEGCEVVYNLMQTSEQSSFSEHCGSVSWQNIGSLQQPEDPCEFCVECIALQDSVPTQPRTLSELLENKEPEQGVITGPSEVLEDTQLSADHVICYFWKRSECNQGECSHILQHKELHVQDPECCETSEQSDLSEHQETCEQNDLSEQCGPYPQSDISEQCETYKQSDLSEHWNTYEQSDISEQCEIYEQSDISEQCETYEQSDISEQCETYKQSDNSEQCEIYEQSDISEQCETYEQSDISEQCETYEQSDISEQRETYEQSDISEQCETFGYDEPSNQIVSPVHSVGHCVKNTICPSGHADEQCALYECIESLGQIKRCDSGNNKTPEGMNSSLRSCLSEDIACLHFTQSGTPELFTEMQSLVKNITQQNVEKFDENCVPLGTSEASENFEYGGYSEKNKMENDCSASEQRDPSEHNKFCEHNTLSELCKLSVLRDHSDVQENSDSCICFEQLDPSETWENTEENEPSRHEEHLKISVLTEIIEPEEPVEHSLEPEEPTGGSLESGVLEKNNIEVGKPAEHCSEPGIPVEPVAHSPKPGELAERSSESKNLAEHNSEPGESAEHSFKPLKLGKRNSEPREQVEGSPESGEHSWEAEEAAIQSPEPGELAKHNSEPKEQAEHNLESDDPAEHSPKPREPVECDLQLGEIEKRRSKPRKPVVQSCESRELIEHSSESKEQAEHHPEPEELSEHGFKPAEQLEPKEMTENSPNFGEPVVSSCESGELVEHGSEPKELAEQNPEPGESAEHSLEPAEQSSEQRSVPGYNTELSKLSDFNAEKREWPSSEQWEPSNLRTKSEEPAERGANESELVIHSFEQRELSYCGIKKNEAPKSSFKQSILHDHSLDNSPEHSPEQRVPLGPSIGMCESLKPNEHCEPHEVSKMPAHLCEDRKSSEEAEYYEQLKVSENSESSDHDECAEKSEFECSDNGDFGHLNIIYQSSHSEELDDEAEVYDDSDVSEDCDCHYCTGFEEQVPTKTLLPQIEFTDEGKICVVIDLDETLVHSSFKPVNNADFIIPVEIDGTIHQVYVLKRPHVDEFLKRMGELFECVLFTASLAKYADPVSDLLDKWGAFHTRLFRESCVFHRGNYVKDLSRLGRELSKVIIVDNSPASYIFHPDNAVPVASWFDDMSDTELLDLIPFFERLSKVEDVYAVLKQQKKTS</sequence>
<evidence type="ECO:0000313" key="11">
    <source>
        <dbReference type="Proteomes" id="UP000261540"/>
    </source>
</evidence>
<protein>
    <recommendedName>
        <fullName evidence="1">protein-serine/threonine phosphatase</fullName>
        <ecNumber evidence="1">3.1.3.16</ecNumber>
    </recommendedName>
</protein>
<dbReference type="STRING" id="1676925.ENSPKIP00000033805"/>
<organism evidence="10 11">
    <name type="scientific">Paramormyrops kingsleyae</name>
    <dbReference type="NCBI Taxonomy" id="1676925"/>
    <lineage>
        <taxon>Eukaryota</taxon>
        <taxon>Metazoa</taxon>
        <taxon>Chordata</taxon>
        <taxon>Craniata</taxon>
        <taxon>Vertebrata</taxon>
        <taxon>Euteleostomi</taxon>
        <taxon>Actinopterygii</taxon>
        <taxon>Neopterygii</taxon>
        <taxon>Teleostei</taxon>
        <taxon>Osteoglossocephala</taxon>
        <taxon>Osteoglossomorpha</taxon>
        <taxon>Osteoglossiformes</taxon>
        <taxon>Mormyridae</taxon>
        <taxon>Paramormyrops</taxon>
    </lineage>
</organism>
<dbReference type="CDD" id="cd07521">
    <property type="entry name" value="HAD_FCP1-like"/>
    <property type="match status" value="1"/>
</dbReference>
<feature type="compositionally biased region" description="Polar residues" evidence="8">
    <location>
        <begin position="1126"/>
        <end position="1136"/>
    </location>
</feature>
<keyword evidence="3" id="KW-0904">Protein phosphatase</keyword>
<dbReference type="FunFam" id="3.40.50.1000:FF:000013">
    <property type="entry name" value="Carboxy-terminal domain RNA polymerase II polypeptide A small"/>
    <property type="match status" value="1"/>
</dbReference>
<dbReference type="EC" id="3.1.3.16" evidence="1"/>
<evidence type="ECO:0000313" key="10">
    <source>
        <dbReference type="Ensembl" id="ENSPKIP00000033805.1"/>
    </source>
</evidence>
<dbReference type="InterPro" id="IPR023214">
    <property type="entry name" value="HAD_sf"/>
</dbReference>
<dbReference type="SFLD" id="SFLDS00003">
    <property type="entry name" value="Haloacid_Dehalogenase"/>
    <property type="match status" value="1"/>
</dbReference>
<feature type="compositionally biased region" description="Basic and acidic residues" evidence="8">
    <location>
        <begin position="1007"/>
        <end position="1048"/>
    </location>
</feature>
<dbReference type="InterPro" id="IPR040078">
    <property type="entry name" value="RNA_Pol_CTD_Phosphatase"/>
</dbReference>
<feature type="compositionally biased region" description="Basic and acidic residues" evidence="8">
    <location>
        <begin position="917"/>
        <end position="937"/>
    </location>
</feature>
<evidence type="ECO:0000256" key="1">
    <source>
        <dbReference type="ARBA" id="ARBA00013081"/>
    </source>
</evidence>
<feature type="domain" description="FCP1 homology" evidence="9">
    <location>
        <begin position="1328"/>
        <end position="1486"/>
    </location>
</feature>
<dbReference type="PROSITE" id="PS50969">
    <property type="entry name" value="FCP1"/>
    <property type="match status" value="1"/>
</dbReference>
<feature type="region of interest" description="Disordered" evidence="8">
    <location>
        <begin position="1175"/>
        <end position="1202"/>
    </location>
</feature>
<evidence type="ECO:0000256" key="2">
    <source>
        <dbReference type="ARBA" id="ARBA00022801"/>
    </source>
</evidence>
<dbReference type="SMART" id="SM00577">
    <property type="entry name" value="CPDc"/>
    <property type="match status" value="1"/>
</dbReference>